<dbReference type="OrthoDB" id="3202607at2759"/>
<evidence type="ECO:0000313" key="2">
    <source>
        <dbReference type="EMBL" id="KZV98946.1"/>
    </source>
</evidence>
<reference evidence="2 3" key="1">
    <citation type="journal article" date="2016" name="Mol. Biol. Evol.">
        <title>Comparative Genomics of Early-Diverging Mushroom-Forming Fungi Provides Insights into the Origins of Lignocellulose Decay Capabilities.</title>
        <authorList>
            <person name="Nagy L.G."/>
            <person name="Riley R."/>
            <person name="Tritt A."/>
            <person name="Adam C."/>
            <person name="Daum C."/>
            <person name="Floudas D."/>
            <person name="Sun H."/>
            <person name="Yadav J.S."/>
            <person name="Pangilinan J."/>
            <person name="Larsson K.H."/>
            <person name="Matsuura K."/>
            <person name="Barry K."/>
            <person name="Labutti K."/>
            <person name="Kuo R."/>
            <person name="Ohm R.A."/>
            <person name="Bhattacharya S.S."/>
            <person name="Shirouzu T."/>
            <person name="Yoshinaga Y."/>
            <person name="Martin F.M."/>
            <person name="Grigoriev I.V."/>
            <person name="Hibbett D.S."/>
        </authorList>
    </citation>
    <scope>NUCLEOTIDE SEQUENCE [LARGE SCALE GENOMIC DNA]</scope>
    <source>
        <strain evidence="2 3">HHB12029</strain>
    </source>
</reference>
<accession>A0A165M9D2</accession>
<dbReference type="EMBL" id="KV425914">
    <property type="protein sequence ID" value="KZV98946.1"/>
    <property type="molecule type" value="Genomic_DNA"/>
</dbReference>
<dbReference type="AlphaFoldDB" id="A0A165M9D2"/>
<dbReference type="InParanoid" id="A0A165M9D2"/>
<protein>
    <submittedName>
        <fullName evidence="2">Uncharacterized protein</fullName>
    </submittedName>
</protein>
<proteinExistence type="predicted"/>
<gene>
    <name evidence="2" type="ORF">EXIGLDRAFT_763176</name>
</gene>
<sequence length="612" mass="68289">MDDPNPRHMTERPPYLGAPMPHPAEPEPKDVPDLLAAIPRTDVECDSSSDPRAPDPTTVPPPTYVEDVWQEILMEIEHNRKIRLCLQAALVFAFAPSSDKRSSTFRHAQAMFSCRYDPLSSPATTGTVNDNSFTLGTMDNDGAHTSLLPVSPMGDNTAPPSYAQAQPIIPSYLANIDDHTHSAVWQADANKNFLIWLHKDVLKVSDEDACHREKDKARKQRQKACDSQAKSEAKKELNSAIALPAAASQPTRIDEKGAFQLIEGANIIQSRFPLQSIVRGGSDFVSPSRVDPESCSHSFTRNSATPATLHSECNSMVQDLVRDEQYTYVPNDIQSAQPLVDCHGKLFGVKAKQPSGNWYPTAVSNVNCLVEELQQSLRISKDSPNRYHTRGDHLRFAFGASHGGGQEHPTTMRPDWTPHNKELVMNFFCHPDVQAVAKHIWTCVQTWFPTTAAIYEKINAEVGLPRNFLDELGFNLPFAAHSFYLSPQVECLFHRDSRNYILGIFLVLPKLVLELRPGDVFLLMSSIITHGTAPLRAGETRRLWTCFMAGGIFQWYTADQKLVSNLTRQEEKEYHAKASKLFADAFAGFHTLPELQTMYRTSLEAHTSVASL</sequence>
<feature type="region of interest" description="Disordered" evidence="1">
    <location>
        <begin position="1"/>
        <end position="62"/>
    </location>
</feature>
<feature type="compositionally biased region" description="Basic and acidic residues" evidence="1">
    <location>
        <begin position="1"/>
        <end position="11"/>
    </location>
</feature>
<keyword evidence="3" id="KW-1185">Reference proteome</keyword>
<evidence type="ECO:0000313" key="3">
    <source>
        <dbReference type="Proteomes" id="UP000077266"/>
    </source>
</evidence>
<organism evidence="2 3">
    <name type="scientific">Exidia glandulosa HHB12029</name>
    <dbReference type="NCBI Taxonomy" id="1314781"/>
    <lineage>
        <taxon>Eukaryota</taxon>
        <taxon>Fungi</taxon>
        <taxon>Dikarya</taxon>
        <taxon>Basidiomycota</taxon>
        <taxon>Agaricomycotina</taxon>
        <taxon>Agaricomycetes</taxon>
        <taxon>Auriculariales</taxon>
        <taxon>Exidiaceae</taxon>
        <taxon>Exidia</taxon>
    </lineage>
</organism>
<name>A0A165M9D2_EXIGL</name>
<dbReference type="Proteomes" id="UP000077266">
    <property type="component" value="Unassembled WGS sequence"/>
</dbReference>
<evidence type="ECO:0000256" key="1">
    <source>
        <dbReference type="SAM" id="MobiDB-lite"/>
    </source>
</evidence>